<dbReference type="EMBL" id="JACHFR010000002">
    <property type="protein sequence ID" value="MBB5218839.1"/>
    <property type="molecule type" value="Genomic_DNA"/>
</dbReference>
<accession>A0A840S892</accession>
<dbReference type="SUPFAM" id="SSF52540">
    <property type="entry name" value="P-loop containing nucleoside triphosphate hydrolases"/>
    <property type="match status" value="1"/>
</dbReference>
<dbReference type="InterPro" id="IPR003593">
    <property type="entry name" value="AAA+_ATPase"/>
</dbReference>
<dbReference type="GO" id="GO:0016887">
    <property type="term" value="F:ATP hydrolysis activity"/>
    <property type="evidence" value="ECO:0007669"/>
    <property type="project" value="InterPro"/>
</dbReference>
<keyword evidence="6" id="KW-0408">Iron</keyword>
<proteinExistence type="predicted"/>
<dbReference type="PANTHER" id="PTHR42781:SF4">
    <property type="entry name" value="SPERMIDINE_PUTRESCINE IMPORT ATP-BINDING PROTEIN POTA"/>
    <property type="match status" value="1"/>
</dbReference>
<dbReference type="Gene3D" id="3.40.50.300">
    <property type="entry name" value="P-loop containing nucleotide triphosphate hydrolases"/>
    <property type="match status" value="1"/>
</dbReference>
<sequence>MPLLELENITFGYKDEPVIKNFNLSVEKSEFTTLLGASGCGKTTVLRLISGFLNPQGGLIKINGEIQNRILPNKRKIGIVFQDYALFPHLTVEQNLYYGLKLKSDFKKNKKENEERVNQVAKNLGLEKLLKRLPGELSGGQQQRVALGRSLVLEPEILLMDEPLSSLDTNLRVRVREELKEIQQELKITTIYVTHDQEEALSLSDKIAVMKDGKIIQYDNPHKLYFEPKDEFVANFVGRANIIYEGEKKYLVRPEWIRIQKLNEGIAQGNAKVLSSSFFGDVIQYKLDFNGRKIVACTNSALEVIKQNEHVNVEILRKWPL</sequence>
<dbReference type="Proteomes" id="UP000578697">
    <property type="component" value="Unassembled WGS sequence"/>
</dbReference>
<gene>
    <name evidence="10" type="ORF">HNP77_001208</name>
</gene>
<evidence type="ECO:0000256" key="5">
    <source>
        <dbReference type="ARBA" id="ARBA00022840"/>
    </source>
</evidence>
<dbReference type="InterPro" id="IPR017871">
    <property type="entry name" value="ABC_transporter-like_CS"/>
</dbReference>
<dbReference type="PROSITE" id="PS50893">
    <property type="entry name" value="ABC_TRANSPORTER_2"/>
    <property type="match status" value="1"/>
</dbReference>
<evidence type="ECO:0000256" key="2">
    <source>
        <dbReference type="ARBA" id="ARBA00022475"/>
    </source>
</evidence>
<protein>
    <submittedName>
        <fullName evidence="10">ABC-type Fe3+/spermidine/putrescine transport system ATPase subunit</fullName>
    </submittedName>
</protein>
<evidence type="ECO:0000256" key="8">
    <source>
        <dbReference type="ARBA" id="ARBA00023136"/>
    </source>
</evidence>
<dbReference type="InterPro" id="IPR027417">
    <property type="entry name" value="P-loop_NTPase"/>
</dbReference>
<dbReference type="InterPro" id="IPR008995">
    <property type="entry name" value="Mo/tungstate-bd_C_term_dom"/>
</dbReference>
<feature type="domain" description="ABC transporter" evidence="9">
    <location>
        <begin position="4"/>
        <end position="237"/>
    </location>
</feature>
<dbReference type="SMART" id="SM00382">
    <property type="entry name" value="AAA"/>
    <property type="match status" value="1"/>
</dbReference>
<evidence type="ECO:0000256" key="1">
    <source>
        <dbReference type="ARBA" id="ARBA00022448"/>
    </source>
</evidence>
<keyword evidence="7" id="KW-0406">Ion transport</keyword>
<evidence type="ECO:0000256" key="6">
    <source>
        <dbReference type="ARBA" id="ARBA00023004"/>
    </source>
</evidence>
<dbReference type="SUPFAM" id="SSF50331">
    <property type="entry name" value="MOP-like"/>
    <property type="match status" value="1"/>
</dbReference>
<evidence type="ECO:0000259" key="9">
    <source>
        <dbReference type="PROSITE" id="PS50893"/>
    </source>
</evidence>
<dbReference type="InterPro" id="IPR015853">
    <property type="entry name" value="ABC_transpr_FbpC"/>
</dbReference>
<name>A0A840S892_9SPIR</name>
<keyword evidence="8" id="KW-0472">Membrane</keyword>
<keyword evidence="4" id="KW-0547">Nucleotide-binding</keyword>
<keyword evidence="3" id="KW-0410">Iron transport</keyword>
<dbReference type="FunFam" id="3.40.50.300:FF:000042">
    <property type="entry name" value="Maltose/maltodextrin ABC transporter, ATP-binding protein"/>
    <property type="match status" value="1"/>
</dbReference>
<evidence type="ECO:0000313" key="10">
    <source>
        <dbReference type="EMBL" id="MBB5218839.1"/>
    </source>
</evidence>
<dbReference type="CDD" id="cd03259">
    <property type="entry name" value="ABC_Carb_Solutes_like"/>
    <property type="match status" value="1"/>
</dbReference>
<dbReference type="RefSeq" id="WP_184652278.1">
    <property type="nucleotide sequence ID" value="NZ_JACHFR010000002.1"/>
</dbReference>
<dbReference type="GO" id="GO:0015408">
    <property type="term" value="F:ABC-type ferric iron transporter activity"/>
    <property type="evidence" value="ECO:0007669"/>
    <property type="project" value="InterPro"/>
</dbReference>
<dbReference type="GO" id="GO:0005524">
    <property type="term" value="F:ATP binding"/>
    <property type="evidence" value="ECO:0007669"/>
    <property type="project" value="UniProtKB-KW"/>
</dbReference>
<dbReference type="PANTHER" id="PTHR42781">
    <property type="entry name" value="SPERMIDINE/PUTRESCINE IMPORT ATP-BINDING PROTEIN POTA"/>
    <property type="match status" value="1"/>
</dbReference>
<dbReference type="InterPro" id="IPR050093">
    <property type="entry name" value="ABC_SmlMolc_Importer"/>
</dbReference>
<evidence type="ECO:0000256" key="4">
    <source>
        <dbReference type="ARBA" id="ARBA00022741"/>
    </source>
</evidence>
<evidence type="ECO:0000256" key="3">
    <source>
        <dbReference type="ARBA" id="ARBA00022496"/>
    </source>
</evidence>
<dbReference type="InterPro" id="IPR013611">
    <property type="entry name" value="Transp-assoc_OB_typ2"/>
</dbReference>
<keyword evidence="5" id="KW-0067">ATP-binding</keyword>
<dbReference type="GO" id="GO:0043190">
    <property type="term" value="C:ATP-binding cassette (ABC) transporter complex"/>
    <property type="evidence" value="ECO:0007669"/>
    <property type="project" value="InterPro"/>
</dbReference>
<dbReference type="Pfam" id="PF00005">
    <property type="entry name" value="ABC_tran"/>
    <property type="match status" value="1"/>
</dbReference>
<dbReference type="InterPro" id="IPR003439">
    <property type="entry name" value="ABC_transporter-like_ATP-bd"/>
</dbReference>
<comment type="caution">
    <text evidence="10">The sequence shown here is derived from an EMBL/GenBank/DDBJ whole genome shotgun (WGS) entry which is preliminary data.</text>
</comment>
<evidence type="ECO:0000256" key="7">
    <source>
        <dbReference type="ARBA" id="ARBA00023065"/>
    </source>
</evidence>
<dbReference type="AlphaFoldDB" id="A0A840S892"/>
<evidence type="ECO:0000313" key="11">
    <source>
        <dbReference type="Proteomes" id="UP000578697"/>
    </source>
</evidence>
<dbReference type="PROSITE" id="PS00211">
    <property type="entry name" value="ABC_TRANSPORTER_1"/>
    <property type="match status" value="1"/>
</dbReference>
<organism evidence="10 11">
    <name type="scientific">Treponema rectale</name>
    <dbReference type="NCBI Taxonomy" id="744512"/>
    <lineage>
        <taxon>Bacteria</taxon>
        <taxon>Pseudomonadati</taxon>
        <taxon>Spirochaetota</taxon>
        <taxon>Spirochaetia</taxon>
        <taxon>Spirochaetales</taxon>
        <taxon>Treponemataceae</taxon>
        <taxon>Treponema</taxon>
    </lineage>
</organism>
<dbReference type="Pfam" id="PF08402">
    <property type="entry name" value="TOBE_2"/>
    <property type="match status" value="1"/>
</dbReference>
<reference evidence="10 11" key="1">
    <citation type="submission" date="2020-08" db="EMBL/GenBank/DDBJ databases">
        <title>Genomic Encyclopedia of Type Strains, Phase IV (KMG-IV): sequencing the most valuable type-strain genomes for metagenomic binning, comparative biology and taxonomic classification.</title>
        <authorList>
            <person name="Goeker M."/>
        </authorList>
    </citation>
    <scope>NUCLEOTIDE SEQUENCE [LARGE SCALE GENOMIC DNA]</scope>
    <source>
        <strain evidence="10 11">DSM 103679</strain>
    </source>
</reference>
<keyword evidence="2" id="KW-1003">Cell membrane</keyword>
<keyword evidence="1" id="KW-0813">Transport</keyword>
<keyword evidence="11" id="KW-1185">Reference proteome</keyword>